<protein>
    <recommendedName>
        <fullName evidence="1">Cupin type-1 domain-containing protein</fullName>
    </recommendedName>
</protein>
<gene>
    <name evidence="2" type="ORF">IFM89_018509</name>
</gene>
<dbReference type="Gene3D" id="2.60.120.10">
    <property type="entry name" value="Jelly Rolls"/>
    <property type="match status" value="1"/>
</dbReference>
<sequence length="188" mass="20789">MLVRLLNSSSGWEDQTIVIASEYELDVRSPNTIVRFGVLANLNTYDEKFSTADFKDTKELEKFIGRFRPTSVQVQDNECSSIQVQSNKSSLVLLLWLLSQVLKDFCIADSTSSARVNGVVCKDPKLAQANDFFFSGLHLPGNTSNFLGSKVTPVNVAQLPRLNTLGISMVRIRTMGSQLSTLILALLI</sequence>
<evidence type="ECO:0000313" key="2">
    <source>
        <dbReference type="EMBL" id="KAF9621292.1"/>
    </source>
</evidence>
<dbReference type="OrthoDB" id="1923503at2759"/>
<reference evidence="2 3" key="1">
    <citation type="submission" date="2020-10" db="EMBL/GenBank/DDBJ databases">
        <title>The Coptis chinensis genome and diversification of protoberbering-type alkaloids.</title>
        <authorList>
            <person name="Wang B."/>
            <person name="Shu S."/>
            <person name="Song C."/>
            <person name="Liu Y."/>
        </authorList>
    </citation>
    <scope>NUCLEOTIDE SEQUENCE [LARGE SCALE GENOMIC DNA]</scope>
    <source>
        <strain evidence="2">HL-2020</strain>
        <tissue evidence="2">Leaf</tissue>
    </source>
</reference>
<keyword evidence="3" id="KW-1185">Reference proteome</keyword>
<evidence type="ECO:0000313" key="3">
    <source>
        <dbReference type="Proteomes" id="UP000631114"/>
    </source>
</evidence>
<dbReference type="SUPFAM" id="SSF51182">
    <property type="entry name" value="RmlC-like cupins"/>
    <property type="match status" value="1"/>
</dbReference>
<accession>A0A835M9F0</accession>
<dbReference type="InterPro" id="IPR014710">
    <property type="entry name" value="RmlC-like_jellyroll"/>
</dbReference>
<dbReference type="AlphaFoldDB" id="A0A835M9F0"/>
<dbReference type="InterPro" id="IPR011051">
    <property type="entry name" value="RmlC_Cupin_sf"/>
</dbReference>
<proteinExistence type="predicted"/>
<name>A0A835M9F0_9MAGN</name>
<comment type="caution">
    <text evidence="2">The sequence shown here is derived from an EMBL/GenBank/DDBJ whole genome shotgun (WGS) entry which is preliminary data.</text>
</comment>
<dbReference type="Proteomes" id="UP000631114">
    <property type="component" value="Unassembled WGS sequence"/>
</dbReference>
<organism evidence="2 3">
    <name type="scientific">Coptis chinensis</name>
    <dbReference type="NCBI Taxonomy" id="261450"/>
    <lineage>
        <taxon>Eukaryota</taxon>
        <taxon>Viridiplantae</taxon>
        <taxon>Streptophyta</taxon>
        <taxon>Embryophyta</taxon>
        <taxon>Tracheophyta</taxon>
        <taxon>Spermatophyta</taxon>
        <taxon>Magnoliopsida</taxon>
        <taxon>Ranunculales</taxon>
        <taxon>Ranunculaceae</taxon>
        <taxon>Coptidoideae</taxon>
        <taxon>Coptis</taxon>
    </lineage>
</organism>
<dbReference type="InterPro" id="IPR006045">
    <property type="entry name" value="Cupin_1"/>
</dbReference>
<dbReference type="PANTHER" id="PTHR31238">
    <property type="entry name" value="GERMIN-LIKE PROTEIN SUBFAMILY 3 MEMBER 3"/>
    <property type="match status" value="1"/>
</dbReference>
<evidence type="ECO:0000259" key="1">
    <source>
        <dbReference type="Pfam" id="PF00190"/>
    </source>
</evidence>
<dbReference type="EMBL" id="JADFTS010000002">
    <property type="protein sequence ID" value="KAF9621292.1"/>
    <property type="molecule type" value="Genomic_DNA"/>
</dbReference>
<dbReference type="Pfam" id="PF00190">
    <property type="entry name" value="Cupin_1"/>
    <property type="match status" value="1"/>
</dbReference>
<feature type="domain" description="Cupin type-1" evidence="1">
    <location>
        <begin position="136"/>
        <end position="174"/>
    </location>
</feature>